<dbReference type="GO" id="GO:0004672">
    <property type="term" value="F:protein kinase activity"/>
    <property type="evidence" value="ECO:0007669"/>
    <property type="project" value="InterPro"/>
</dbReference>
<dbReference type="InterPro" id="IPR011009">
    <property type="entry name" value="Kinase-like_dom_sf"/>
</dbReference>
<dbReference type="Proteomes" id="UP000307087">
    <property type="component" value="Unassembled WGS sequence"/>
</dbReference>
<dbReference type="AlphaFoldDB" id="A0A4S8NDP6"/>
<evidence type="ECO:0000259" key="2">
    <source>
        <dbReference type="PROSITE" id="PS50011"/>
    </source>
</evidence>
<dbReference type="Gene3D" id="1.10.510.10">
    <property type="entry name" value="Transferase(Phosphotransferase) domain 1"/>
    <property type="match status" value="1"/>
</dbReference>
<feature type="domain" description="Protein kinase" evidence="2">
    <location>
        <begin position="23"/>
        <end position="180"/>
    </location>
</feature>
<name>A0A4S8NDP6_9ACTN</name>
<evidence type="ECO:0000256" key="1">
    <source>
        <dbReference type="SAM" id="MobiDB-lite"/>
    </source>
</evidence>
<comment type="caution">
    <text evidence="3">The sequence shown here is derived from an EMBL/GenBank/DDBJ whole genome shotgun (WGS) entry which is preliminary data.</text>
</comment>
<proteinExistence type="predicted"/>
<dbReference type="EMBL" id="STGW01000004">
    <property type="protein sequence ID" value="THV14677.1"/>
    <property type="molecule type" value="Genomic_DNA"/>
</dbReference>
<protein>
    <recommendedName>
        <fullName evidence="2">Protein kinase domain-containing protein</fullName>
    </recommendedName>
</protein>
<organism evidence="3 4">
    <name type="scientific">Nocardioides caeni</name>
    <dbReference type="NCBI Taxonomy" id="574700"/>
    <lineage>
        <taxon>Bacteria</taxon>
        <taxon>Bacillati</taxon>
        <taxon>Actinomycetota</taxon>
        <taxon>Actinomycetes</taxon>
        <taxon>Propionibacteriales</taxon>
        <taxon>Nocardioidaceae</taxon>
        <taxon>Nocardioides</taxon>
    </lineage>
</organism>
<gene>
    <name evidence="3" type="ORF">E9934_08455</name>
</gene>
<dbReference type="InterPro" id="IPR000719">
    <property type="entry name" value="Prot_kinase_dom"/>
</dbReference>
<feature type="region of interest" description="Disordered" evidence="1">
    <location>
        <begin position="1"/>
        <end position="54"/>
    </location>
</feature>
<sequence>MTDGHRAVRRRDRPAPRSLPLRRAPAQQLPQGRHRRGLRGRAPARGRRPPGTRVGLKLLSGVDEQLFRKILERSERLRTARHPHLAVHVDSFVGPPLSAHGVAEEDADLFYSAHVWVDGTSMRDQEPAPPEVVLAWLGQVASALDHLHTLPDGGFARRDVRAGNVIVRPDGTAVLMGPGR</sequence>
<feature type="compositionally biased region" description="Basic residues" evidence="1">
    <location>
        <begin position="32"/>
        <end position="50"/>
    </location>
</feature>
<reference evidence="3 4" key="1">
    <citation type="journal article" date="2009" name="Int. J. Syst. Evol. Microbiol.">
        <title>Nocardioides caeni sp. nov., isolated from wastewater.</title>
        <authorList>
            <person name="Yoon J.H."/>
            <person name="Kang S.J."/>
            <person name="Park S."/>
            <person name="Kim W."/>
            <person name="Oh T.K."/>
        </authorList>
    </citation>
    <scope>NUCLEOTIDE SEQUENCE [LARGE SCALE GENOMIC DNA]</scope>
    <source>
        <strain evidence="3 4">DSM 23134</strain>
    </source>
</reference>
<dbReference type="SUPFAM" id="SSF56112">
    <property type="entry name" value="Protein kinase-like (PK-like)"/>
    <property type="match status" value="1"/>
</dbReference>
<accession>A0A4S8NDP6</accession>
<dbReference type="GO" id="GO:0005524">
    <property type="term" value="F:ATP binding"/>
    <property type="evidence" value="ECO:0007669"/>
    <property type="project" value="InterPro"/>
</dbReference>
<dbReference type="RefSeq" id="WP_136562440.1">
    <property type="nucleotide sequence ID" value="NZ_BAABLS010000003.1"/>
</dbReference>
<evidence type="ECO:0000313" key="3">
    <source>
        <dbReference type="EMBL" id="THV14677.1"/>
    </source>
</evidence>
<evidence type="ECO:0000313" key="4">
    <source>
        <dbReference type="Proteomes" id="UP000307087"/>
    </source>
</evidence>
<dbReference type="PROSITE" id="PS50011">
    <property type="entry name" value="PROTEIN_KINASE_DOM"/>
    <property type="match status" value="1"/>
</dbReference>
<keyword evidence="4" id="KW-1185">Reference proteome</keyword>
<feature type="compositionally biased region" description="Low complexity" evidence="1">
    <location>
        <begin position="16"/>
        <end position="26"/>
    </location>
</feature>